<gene>
    <name evidence="7" type="ORF">DW355_00885</name>
</gene>
<keyword evidence="3 6" id="KW-0812">Transmembrane</keyword>
<comment type="similarity">
    <text evidence="2 6">Belongs to the SURF1 family.</text>
</comment>
<accession>A0A4P6UFH3</accession>
<dbReference type="CDD" id="cd06662">
    <property type="entry name" value="SURF1"/>
    <property type="match status" value="1"/>
</dbReference>
<evidence type="ECO:0000256" key="1">
    <source>
        <dbReference type="ARBA" id="ARBA00004370"/>
    </source>
</evidence>
<reference evidence="7 8" key="1">
    <citation type="submission" date="2018-07" db="EMBL/GenBank/DDBJ databases">
        <title>Exploring interactions and the metabolic potential of the ultra-small soil bacteria Hylemonella gracilis.</title>
        <authorList>
            <person name="Tyc O."/>
            <person name="Kulkarni P."/>
            <person name="Gawehns F."/>
            <person name="Hundscheid M."/>
            <person name="Zweers H."/>
            <person name="Garbeva P."/>
        </authorList>
    </citation>
    <scope>NUCLEOTIDE SEQUENCE [LARGE SCALE GENOMIC DNA]</scope>
    <source>
        <strain evidence="7 8">NS1</strain>
    </source>
</reference>
<proteinExistence type="inferred from homology"/>
<sequence length="264" mass="29357">MRPDCLRLGTRFWWVTVAAVLGVAVTASLGRWQLSRAAQKEALQSAIDARAREPLLDATGGDAATVTAHEASTALLHRRVLVRGVWLTDYTVWLDNRQMQGRPGFYVVTPLRLSTGGVLLVQRGWAPRSFEDRTRLPELNTPTGLVEVRGVLSPPPARLYELGGAEHGPIRQNLDLDAFRAETGLPLAGLSIQQSKAESDSAQVDGLLRDWPQPDSGVDRHYGYAFQWFGLCALMVFLYAWFQIFPRFFPRLRFGGRGRADDAL</sequence>
<evidence type="ECO:0000313" key="7">
    <source>
        <dbReference type="EMBL" id="QBK03513.1"/>
    </source>
</evidence>
<evidence type="ECO:0000313" key="8">
    <source>
        <dbReference type="Proteomes" id="UP000292939"/>
    </source>
</evidence>
<dbReference type="Pfam" id="PF02104">
    <property type="entry name" value="SURF1"/>
    <property type="match status" value="1"/>
</dbReference>
<dbReference type="GO" id="GO:0005886">
    <property type="term" value="C:plasma membrane"/>
    <property type="evidence" value="ECO:0007669"/>
    <property type="project" value="UniProtKB-SubCell"/>
</dbReference>
<dbReference type="PANTHER" id="PTHR23427">
    <property type="entry name" value="SURFEIT LOCUS PROTEIN"/>
    <property type="match status" value="1"/>
</dbReference>
<organism evidence="7 8">
    <name type="scientific">Hylemonella gracilis</name>
    <dbReference type="NCBI Taxonomy" id="80880"/>
    <lineage>
        <taxon>Bacteria</taxon>
        <taxon>Pseudomonadati</taxon>
        <taxon>Pseudomonadota</taxon>
        <taxon>Betaproteobacteria</taxon>
        <taxon>Burkholderiales</taxon>
        <taxon>Comamonadaceae</taxon>
        <taxon>Hylemonella</taxon>
    </lineage>
</organism>
<dbReference type="PROSITE" id="PS50895">
    <property type="entry name" value="SURF1"/>
    <property type="match status" value="1"/>
</dbReference>
<dbReference type="PANTHER" id="PTHR23427:SF2">
    <property type="entry name" value="SURFEIT LOCUS PROTEIN 1"/>
    <property type="match status" value="1"/>
</dbReference>
<keyword evidence="5 6" id="KW-0472">Membrane</keyword>
<feature type="transmembrane region" description="Helical" evidence="6">
    <location>
        <begin position="222"/>
        <end position="242"/>
    </location>
</feature>
<keyword evidence="4 6" id="KW-1133">Transmembrane helix</keyword>
<keyword evidence="6" id="KW-1003">Cell membrane</keyword>
<feature type="transmembrane region" description="Helical" evidence="6">
    <location>
        <begin position="12"/>
        <end position="30"/>
    </location>
</feature>
<dbReference type="OrthoDB" id="9789940at2"/>
<dbReference type="KEGG" id="hgr:DW355_00885"/>
<dbReference type="InterPro" id="IPR002994">
    <property type="entry name" value="Surf1/Shy1"/>
</dbReference>
<evidence type="ECO:0000256" key="2">
    <source>
        <dbReference type="ARBA" id="ARBA00007165"/>
    </source>
</evidence>
<protein>
    <recommendedName>
        <fullName evidence="6">SURF1-like protein</fullName>
    </recommendedName>
</protein>
<evidence type="ECO:0000256" key="5">
    <source>
        <dbReference type="ARBA" id="ARBA00023136"/>
    </source>
</evidence>
<evidence type="ECO:0000256" key="3">
    <source>
        <dbReference type="ARBA" id="ARBA00022692"/>
    </source>
</evidence>
<evidence type="ECO:0000256" key="4">
    <source>
        <dbReference type="ARBA" id="ARBA00022989"/>
    </source>
</evidence>
<dbReference type="AlphaFoldDB" id="A0A4P6UFH3"/>
<dbReference type="InterPro" id="IPR045214">
    <property type="entry name" value="Surf1/Surf4"/>
</dbReference>
<name>A0A4P6UFH3_9BURK</name>
<dbReference type="EMBL" id="CP031395">
    <property type="protein sequence ID" value="QBK03513.1"/>
    <property type="molecule type" value="Genomic_DNA"/>
</dbReference>
<dbReference type="Proteomes" id="UP000292939">
    <property type="component" value="Chromosome"/>
</dbReference>
<comment type="subcellular location">
    <subcellularLocation>
        <location evidence="6">Cell membrane</location>
        <topology evidence="6">Multi-pass membrane protein</topology>
    </subcellularLocation>
    <subcellularLocation>
        <location evidence="1">Membrane</location>
    </subcellularLocation>
</comment>
<evidence type="ECO:0000256" key="6">
    <source>
        <dbReference type="RuleBase" id="RU363076"/>
    </source>
</evidence>